<dbReference type="Proteomes" id="UP001356308">
    <property type="component" value="Unassembled WGS sequence"/>
</dbReference>
<evidence type="ECO:0000313" key="1">
    <source>
        <dbReference type="EMBL" id="MEE1977313.1"/>
    </source>
</evidence>
<protein>
    <submittedName>
        <fullName evidence="1">DUF2971 domain-containing protein</fullName>
    </submittedName>
</protein>
<proteinExistence type="predicted"/>
<dbReference type="RefSeq" id="WP_272652007.1">
    <property type="nucleotide sequence ID" value="NZ_JAZDDG010000007.1"/>
</dbReference>
<keyword evidence="2" id="KW-1185">Reference proteome</keyword>
<accession>A0ABU7IXJ9</accession>
<dbReference type="Pfam" id="PF11185">
    <property type="entry name" value="DUF2971"/>
    <property type="match status" value="1"/>
</dbReference>
<sequence length="336" mass="39283">MLVFKYRSGTENDLKALENNQYWSSSIEQLNDPCEAITDAKRVKRFLNYIGQKVAAKTREGVKLINDNTDDVLSMDNKMGIYSLSKTPLDELLWAHYANSHKGFCIEYDLDILLKNDGKNHVHSFPVIYSKKPPSIGFLDIIKNKQNNYIKKFAFHKSKRWEYEQEHRIVTSKIGLNSYYHKALKSIYFGLKIKESDKSKIINLFKSRGIQFYQIELEKNSYSFKAVKLESDNSHESKYLKQLPITISNGKIIEFEILKSKIFNYGGIGEFKVLLKQELNKSELENLINYLKENLFNEGKVLFFEFFTEQNKAEGVPWAYANIRKGQTDIQFNRKK</sequence>
<comment type="caution">
    <text evidence="1">The sequence shown here is derived from an EMBL/GenBank/DDBJ whole genome shotgun (WGS) entry which is preliminary data.</text>
</comment>
<dbReference type="EMBL" id="JAZDDG010000007">
    <property type="protein sequence ID" value="MEE1977313.1"/>
    <property type="molecule type" value="Genomic_DNA"/>
</dbReference>
<organism evidence="1 2">
    <name type="scientific">Maribacter cobaltidurans</name>
    <dbReference type="NCBI Taxonomy" id="1178778"/>
    <lineage>
        <taxon>Bacteria</taxon>
        <taxon>Pseudomonadati</taxon>
        <taxon>Bacteroidota</taxon>
        <taxon>Flavobacteriia</taxon>
        <taxon>Flavobacteriales</taxon>
        <taxon>Flavobacteriaceae</taxon>
        <taxon>Maribacter</taxon>
    </lineage>
</organism>
<name>A0ABU7IXJ9_9FLAO</name>
<evidence type="ECO:0000313" key="2">
    <source>
        <dbReference type="Proteomes" id="UP001356308"/>
    </source>
</evidence>
<gene>
    <name evidence="1" type="ORF">V1I91_14595</name>
</gene>
<dbReference type="InterPro" id="IPR021352">
    <property type="entry name" value="DUF2971"/>
</dbReference>
<reference evidence="1 2" key="1">
    <citation type="submission" date="2024-01" db="EMBL/GenBank/DDBJ databases">
        <title>Maribacter spp. originated from different algae showed divergent polysaccharides utilization ability.</title>
        <authorList>
            <person name="Wang H."/>
            <person name="Wu Y."/>
        </authorList>
    </citation>
    <scope>NUCLEOTIDE SEQUENCE [LARGE SCALE GENOMIC DNA]</scope>
    <source>
        <strain evidence="1 2">PR1</strain>
    </source>
</reference>